<keyword evidence="2" id="KW-0677">Repeat</keyword>
<name>A0A940DSJ5_9BACT</name>
<organism evidence="3 4">
    <name type="scientific">Candidatus Cryptobacteroides avicola</name>
    <dbReference type="NCBI Taxonomy" id="2840757"/>
    <lineage>
        <taxon>Bacteria</taxon>
        <taxon>Pseudomonadati</taxon>
        <taxon>Bacteroidota</taxon>
        <taxon>Bacteroidia</taxon>
        <taxon>Bacteroidales</taxon>
        <taxon>Candidatus Cryptobacteroides</taxon>
    </lineage>
</organism>
<evidence type="ECO:0000313" key="4">
    <source>
        <dbReference type="Proteomes" id="UP000725002"/>
    </source>
</evidence>
<evidence type="ECO:0000313" key="3">
    <source>
        <dbReference type="EMBL" id="MBO8483932.1"/>
    </source>
</evidence>
<dbReference type="Proteomes" id="UP000725002">
    <property type="component" value="Unassembled WGS sequence"/>
</dbReference>
<dbReference type="GO" id="GO:0035591">
    <property type="term" value="F:signaling adaptor activity"/>
    <property type="evidence" value="ECO:0007669"/>
    <property type="project" value="TreeGrafter"/>
</dbReference>
<evidence type="ECO:0000256" key="2">
    <source>
        <dbReference type="ARBA" id="ARBA00022737"/>
    </source>
</evidence>
<dbReference type="InterPro" id="IPR032675">
    <property type="entry name" value="LRR_dom_sf"/>
</dbReference>
<proteinExistence type="predicted"/>
<dbReference type="Gene3D" id="3.80.10.10">
    <property type="entry name" value="Ribonuclease Inhibitor"/>
    <property type="match status" value="1"/>
</dbReference>
<dbReference type="PANTHER" id="PTHR47566:SF1">
    <property type="entry name" value="PROTEIN NUD1"/>
    <property type="match status" value="1"/>
</dbReference>
<evidence type="ECO:0000256" key="1">
    <source>
        <dbReference type="ARBA" id="ARBA00022614"/>
    </source>
</evidence>
<sequence>MKKILIAILPLLAVGFTSCKKDKVDVWRDDSPIIDFKDTRLLKALMEISDRYDGDRTYTAFKDMNGDGKVSEKEAARVQYLDLSGYNIRDFSEITFFSSLEILYCYNNDLRDLDISKNTRLKELNCMGNKLTSLDISKNTTLTSLNCKLNGLTSLDVNGCSSLKKLSCENNDLSRLILSKCAGLEELNCSTNSISTLDVSECTELKSLDCSFNQLTVLDLSNNKYLETVTCNNNDNLENIILYEYADLPQSFLETYKDIISGYIW</sequence>
<comment type="caution">
    <text evidence="3">The sequence shown here is derived from an EMBL/GenBank/DDBJ whole genome shotgun (WGS) entry which is preliminary data.</text>
</comment>
<reference evidence="3" key="2">
    <citation type="journal article" date="2021" name="PeerJ">
        <title>Extensive microbial diversity within the chicken gut microbiome revealed by metagenomics and culture.</title>
        <authorList>
            <person name="Gilroy R."/>
            <person name="Ravi A."/>
            <person name="Getino M."/>
            <person name="Pursley I."/>
            <person name="Horton D.L."/>
            <person name="Alikhan N.F."/>
            <person name="Baker D."/>
            <person name="Gharbi K."/>
            <person name="Hall N."/>
            <person name="Watson M."/>
            <person name="Adriaenssens E.M."/>
            <person name="Foster-Nyarko E."/>
            <person name="Jarju S."/>
            <person name="Secka A."/>
            <person name="Antonio M."/>
            <person name="Oren A."/>
            <person name="Chaudhuri R.R."/>
            <person name="La Ragione R."/>
            <person name="Hildebrand F."/>
            <person name="Pallen M.J."/>
        </authorList>
    </citation>
    <scope>NUCLEOTIDE SEQUENCE</scope>
    <source>
        <strain evidence="3">G3-8215</strain>
    </source>
</reference>
<dbReference type="PROSITE" id="PS51257">
    <property type="entry name" value="PROKAR_LIPOPROTEIN"/>
    <property type="match status" value="1"/>
</dbReference>
<keyword evidence="1" id="KW-0433">Leucine-rich repeat</keyword>
<protein>
    <submittedName>
        <fullName evidence="3">Uncharacterized protein</fullName>
    </submittedName>
</protein>
<dbReference type="EMBL" id="JADILV010000049">
    <property type="protein sequence ID" value="MBO8483932.1"/>
    <property type="molecule type" value="Genomic_DNA"/>
</dbReference>
<reference evidence="3" key="1">
    <citation type="submission" date="2020-10" db="EMBL/GenBank/DDBJ databases">
        <authorList>
            <person name="Gilroy R."/>
        </authorList>
    </citation>
    <scope>NUCLEOTIDE SEQUENCE</scope>
    <source>
        <strain evidence="3">G3-8215</strain>
    </source>
</reference>
<dbReference type="PANTHER" id="PTHR47566">
    <property type="match status" value="1"/>
</dbReference>
<gene>
    <name evidence="3" type="ORF">IAB75_07460</name>
</gene>
<dbReference type="AlphaFoldDB" id="A0A940DSJ5"/>
<dbReference type="SUPFAM" id="SSF52058">
    <property type="entry name" value="L domain-like"/>
    <property type="match status" value="1"/>
</dbReference>
<dbReference type="InterPro" id="IPR052574">
    <property type="entry name" value="CDIRP"/>
</dbReference>
<accession>A0A940DSJ5</accession>